<dbReference type="CDD" id="cd06262">
    <property type="entry name" value="metallo-hydrolase-like_MBL-fold"/>
    <property type="match status" value="1"/>
</dbReference>
<dbReference type="GO" id="GO:0016787">
    <property type="term" value="F:hydrolase activity"/>
    <property type="evidence" value="ECO:0007669"/>
    <property type="project" value="UniProtKB-KW"/>
</dbReference>
<feature type="domain" description="Metallo-beta-lactamase" evidence="5">
    <location>
        <begin position="11"/>
        <end position="187"/>
    </location>
</feature>
<dbReference type="Pfam" id="PF00753">
    <property type="entry name" value="Lactamase_B"/>
    <property type="match status" value="1"/>
</dbReference>
<accession>A0AA45WK38</accession>
<reference evidence="6" key="1">
    <citation type="submission" date="2017-05" db="EMBL/GenBank/DDBJ databases">
        <authorList>
            <person name="Varghese N."/>
            <person name="Submissions S."/>
        </authorList>
    </citation>
    <scope>NUCLEOTIDE SEQUENCE</scope>
    <source>
        <strain evidence="6">DSM 18763</strain>
    </source>
</reference>
<evidence type="ECO:0000313" key="6">
    <source>
        <dbReference type="EMBL" id="SMP05484.1"/>
    </source>
</evidence>
<keyword evidence="3" id="KW-0378">Hydrolase</keyword>
<proteinExistence type="predicted"/>
<keyword evidence="4" id="KW-0862">Zinc</keyword>
<dbReference type="PANTHER" id="PTHR46233:SF3">
    <property type="entry name" value="HYDROXYACYLGLUTATHIONE HYDROLASE GLOC"/>
    <property type="match status" value="1"/>
</dbReference>
<evidence type="ECO:0000256" key="2">
    <source>
        <dbReference type="ARBA" id="ARBA00022723"/>
    </source>
</evidence>
<comment type="caution">
    <text evidence="6">The sequence shown here is derived from an EMBL/GenBank/DDBJ whole genome shotgun (WGS) entry which is preliminary data.</text>
</comment>
<sequence length="202" mass="22267">MIKVLTVGNLAENCIIVIDELSKECAIVDPGAEGEKILKAVEGLNPVAIINTHGHIDHTGQVGYIKNRLNIPFYMNRKDEFLLNNELFTGLSFILNAVECPPPDFDLKEGDEIKIGNILLNVIETPGHTPGSVCFFNKKNKIVISGDTLFRDSIGRTDLPGGNSKQMELSLQKLMNLPEDTVVYPGHGEKTTIGREKNTIRL</sequence>
<dbReference type="InterPro" id="IPR001279">
    <property type="entry name" value="Metallo-B-lactamas"/>
</dbReference>
<dbReference type="InterPro" id="IPR036866">
    <property type="entry name" value="RibonucZ/Hydroxyglut_hydro"/>
</dbReference>
<evidence type="ECO:0000256" key="3">
    <source>
        <dbReference type="ARBA" id="ARBA00022801"/>
    </source>
</evidence>
<comment type="cofactor">
    <cofactor evidence="1">
        <name>Zn(2+)</name>
        <dbReference type="ChEBI" id="CHEBI:29105"/>
    </cofactor>
</comment>
<dbReference type="PANTHER" id="PTHR46233">
    <property type="entry name" value="HYDROXYACYLGLUTATHIONE HYDROLASE GLOC"/>
    <property type="match status" value="1"/>
</dbReference>
<evidence type="ECO:0000256" key="4">
    <source>
        <dbReference type="ARBA" id="ARBA00022833"/>
    </source>
</evidence>
<keyword evidence="2" id="KW-0479">Metal-binding</keyword>
<dbReference type="Gene3D" id="3.60.15.10">
    <property type="entry name" value="Ribonuclease Z/Hydroxyacylglutathione hydrolase-like"/>
    <property type="match status" value="1"/>
</dbReference>
<dbReference type="AlphaFoldDB" id="A0AA45WK38"/>
<evidence type="ECO:0000259" key="5">
    <source>
        <dbReference type="SMART" id="SM00849"/>
    </source>
</evidence>
<dbReference type="GO" id="GO:0046872">
    <property type="term" value="F:metal ion binding"/>
    <property type="evidence" value="ECO:0007669"/>
    <property type="project" value="UniProtKB-KW"/>
</dbReference>
<evidence type="ECO:0000313" key="7">
    <source>
        <dbReference type="Proteomes" id="UP001157947"/>
    </source>
</evidence>
<dbReference type="InterPro" id="IPR051453">
    <property type="entry name" value="MBL_Glyoxalase_II"/>
</dbReference>
<keyword evidence="7" id="KW-1185">Reference proteome</keyword>
<name>A0AA45WK38_9AQUI</name>
<dbReference type="SUPFAM" id="SSF56281">
    <property type="entry name" value="Metallo-hydrolase/oxidoreductase"/>
    <property type="match status" value="1"/>
</dbReference>
<dbReference type="Proteomes" id="UP001157947">
    <property type="component" value="Unassembled WGS sequence"/>
</dbReference>
<evidence type="ECO:0000256" key="1">
    <source>
        <dbReference type="ARBA" id="ARBA00001947"/>
    </source>
</evidence>
<dbReference type="EMBL" id="FXTX01000003">
    <property type="protein sequence ID" value="SMP05484.1"/>
    <property type="molecule type" value="Genomic_DNA"/>
</dbReference>
<protein>
    <submittedName>
        <fullName evidence="6">Glyoxylase, beta-lactamase superfamily II</fullName>
    </submittedName>
</protein>
<dbReference type="RefSeq" id="WP_265133960.1">
    <property type="nucleotide sequence ID" value="NZ_FXTX01000003.1"/>
</dbReference>
<organism evidence="6 7">
    <name type="scientific">Venenivibrio stagnispumantis</name>
    <dbReference type="NCBI Taxonomy" id="407998"/>
    <lineage>
        <taxon>Bacteria</taxon>
        <taxon>Pseudomonadati</taxon>
        <taxon>Aquificota</taxon>
        <taxon>Aquificia</taxon>
        <taxon>Aquificales</taxon>
        <taxon>Hydrogenothermaceae</taxon>
        <taxon>Venenivibrio</taxon>
    </lineage>
</organism>
<gene>
    <name evidence="6" type="ORF">SAMN06264868_10378</name>
</gene>
<dbReference type="SMART" id="SM00849">
    <property type="entry name" value="Lactamase_B"/>
    <property type="match status" value="1"/>
</dbReference>